<evidence type="ECO:0000313" key="2">
    <source>
        <dbReference type="Proteomes" id="UP000255167"/>
    </source>
</evidence>
<name>A0A060VHZ4_KLEPN</name>
<protein>
    <submittedName>
        <fullName evidence="1">Gluconolactonase</fullName>
        <ecNumber evidence="1">3.1.1.-</ecNumber>
    </submittedName>
</protein>
<dbReference type="Proteomes" id="UP000255167">
    <property type="component" value="Unassembled WGS sequence"/>
</dbReference>
<dbReference type="GO" id="GO:0016787">
    <property type="term" value="F:hydrolase activity"/>
    <property type="evidence" value="ECO:0007669"/>
    <property type="project" value="UniProtKB-KW"/>
</dbReference>
<dbReference type="EMBL" id="UGNC01000004">
    <property type="protein sequence ID" value="STW39328.1"/>
    <property type="molecule type" value="Genomic_DNA"/>
</dbReference>
<dbReference type="InterPro" id="IPR011042">
    <property type="entry name" value="6-blade_b-propeller_TolB-like"/>
</dbReference>
<evidence type="ECO:0000313" key="1">
    <source>
        <dbReference type="EMBL" id="STW39328.1"/>
    </source>
</evidence>
<keyword evidence="1" id="KW-0378">Hydrolase</keyword>
<dbReference type="EC" id="3.1.1.-" evidence="1"/>
<gene>
    <name evidence="1" type="ORF">NCTC9617_00850</name>
</gene>
<organism evidence="1 2">
    <name type="scientific">Klebsiella pneumoniae</name>
    <dbReference type="NCBI Taxonomy" id="573"/>
    <lineage>
        <taxon>Bacteria</taxon>
        <taxon>Pseudomonadati</taxon>
        <taxon>Pseudomonadota</taxon>
        <taxon>Gammaproteobacteria</taxon>
        <taxon>Enterobacterales</taxon>
        <taxon>Enterobacteriaceae</taxon>
        <taxon>Klebsiella/Raoultella group</taxon>
        <taxon>Klebsiella</taxon>
        <taxon>Klebsiella pneumoniae complex</taxon>
    </lineage>
</organism>
<dbReference type="Gene3D" id="2.120.10.30">
    <property type="entry name" value="TolB, C-terminal domain"/>
    <property type="match status" value="1"/>
</dbReference>
<dbReference type="AlphaFoldDB" id="A0A060VHZ4"/>
<sequence length="84" mass="8988">MKSPSVLLPGINHMNGLNNRNGLPIGQIVLPDRDKGRNLKSTSLAIRPGHRELFIVANSGTEPGGAMIFRSGAFAPAPFPFSHQ</sequence>
<reference evidence="1 2" key="1">
    <citation type="submission" date="2018-06" db="EMBL/GenBank/DDBJ databases">
        <authorList>
            <consortium name="Pathogen Informatics"/>
            <person name="Doyle S."/>
        </authorList>
    </citation>
    <scope>NUCLEOTIDE SEQUENCE [LARGE SCALE GENOMIC DNA]</scope>
    <source>
        <strain evidence="1 2">NCTC9617</strain>
    </source>
</reference>
<accession>A0A060VHZ4</accession>
<proteinExistence type="predicted"/>